<sequence length="71" mass="8287">MSSYCSADHADDLVGNVFNRQKFLVICWYLRFSVATVTVHCSRCNSDEVYRHGRSWGQFGYRELLYGKPVF</sequence>
<protein>
    <recommendedName>
        <fullName evidence="1">InsA N-terminal zinc ribbon domain-containing protein</fullName>
    </recommendedName>
</protein>
<dbReference type="AlphaFoldDB" id="A0A739VR88"/>
<dbReference type="EMBL" id="DAATRG010000021">
    <property type="protein sequence ID" value="HAE9774623.1"/>
    <property type="molecule type" value="Genomic_DNA"/>
</dbReference>
<name>A0A739VR88_SALET</name>
<dbReference type="InterPro" id="IPR003220">
    <property type="entry name" value="InsA_N_dom_Znf"/>
</dbReference>
<gene>
    <name evidence="2" type="ORF">G4X05_001754</name>
</gene>
<feature type="domain" description="InsA N-terminal zinc ribbon" evidence="1">
    <location>
        <begin position="35"/>
        <end position="55"/>
    </location>
</feature>
<comment type="caution">
    <text evidence="2">The sequence shown here is derived from an EMBL/GenBank/DDBJ whole genome shotgun (WGS) entry which is preliminary data.</text>
</comment>
<organism evidence="2">
    <name type="scientific">Salmonella enterica subsp. enterica serovar Heidelberg</name>
    <dbReference type="NCBI Taxonomy" id="611"/>
    <lineage>
        <taxon>Bacteria</taxon>
        <taxon>Pseudomonadati</taxon>
        <taxon>Pseudomonadota</taxon>
        <taxon>Gammaproteobacteria</taxon>
        <taxon>Enterobacterales</taxon>
        <taxon>Enterobacteriaceae</taxon>
        <taxon>Salmonella</taxon>
    </lineage>
</organism>
<proteinExistence type="predicted"/>
<reference evidence="2" key="1">
    <citation type="journal article" date="2018" name="Genome Biol.">
        <title>SKESA: strategic k-mer extension for scrupulous assemblies.</title>
        <authorList>
            <person name="Souvorov A."/>
            <person name="Agarwala R."/>
            <person name="Lipman D.J."/>
        </authorList>
    </citation>
    <scope>NUCLEOTIDE SEQUENCE</scope>
    <source>
        <strain evidence="2">ID119366</strain>
    </source>
</reference>
<accession>A0A739VR88</accession>
<evidence type="ECO:0000259" key="1">
    <source>
        <dbReference type="Pfam" id="PF03811"/>
    </source>
</evidence>
<dbReference type="GO" id="GO:0006313">
    <property type="term" value="P:DNA transposition"/>
    <property type="evidence" value="ECO:0007669"/>
    <property type="project" value="InterPro"/>
</dbReference>
<dbReference type="Pfam" id="PF03811">
    <property type="entry name" value="Zn_ribbon_InsA"/>
    <property type="match status" value="1"/>
</dbReference>
<reference evidence="2" key="2">
    <citation type="submission" date="2018-07" db="EMBL/GenBank/DDBJ databases">
        <authorList>
            <consortium name="NCBI Pathogen Detection Project"/>
        </authorList>
    </citation>
    <scope>NUCLEOTIDE SEQUENCE</scope>
    <source>
        <strain evidence="2">ID119366</strain>
    </source>
</reference>
<evidence type="ECO:0000313" key="2">
    <source>
        <dbReference type="EMBL" id="HAE9774623.1"/>
    </source>
</evidence>